<dbReference type="InterPro" id="IPR023343">
    <property type="entry name" value="Penicillin_amidase_dom1"/>
</dbReference>
<name>X1D6H9_9ZZZZ</name>
<dbReference type="InterPro" id="IPR029055">
    <property type="entry name" value="Ntn_hydrolases_N"/>
</dbReference>
<gene>
    <name evidence="3" type="ORF">S01H4_37978</name>
</gene>
<dbReference type="GO" id="GO:0017000">
    <property type="term" value="P:antibiotic biosynthetic process"/>
    <property type="evidence" value="ECO:0007669"/>
    <property type="project" value="InterPro"/>
</dbReference>
<evidence type="ECO:0000313" key="3">
    <source>
        <dbReference type="EMBL" id="GAH03895.1"/>
    </source>
</evidence>
<evidence type="ECO:0000256" key="2">
    <source>
        <dbReference type="SAM" id="MobiDB-lite"/>
    </source>
</evidence>
<organism evidence="3">
    <name type="scientific">marine sediment metagenome</name>
    <dbReference type="NCBI Taxonomy" id="412755"/>
    <lineage>
        <taxon>unclassified sequences</taxon>
        <taxon>metagenomes</taxon>
        <taxon>ecological metagenomes</taxon>
    </lineage>
</organism>
<feature type="non-terminal residue" evidence="3">
    <location>
        <position position="1"/>
    </location>
</feature>
<reference evidence="3" key="1">
    <citation type="journal article" date="2014" name="Front. Microbiol.">
        <title>High frequency of phylogenetically diverse reductive dehalogenase-homologous genes in deep subseafloor sedimentary metagenomes.</title>
        <authorList>
            <person name="Kawai M."/>
            <person name="Futagami T."/>
            <person name="Toyoda A."/>
            <person name="Takaki Y."/>
            <person name="Nishi S."/>
            <person name="Hori S."/>
            <person name="Arai W."/>
            <person name="Tsubouchi T."/>
            <person name="Morono Y."/>
            <person name="Uchiyama I."/>
            <person name="Ito T."/>
            <person name="Fujiyama A."/>
            <person name="Inagaki F."/>
            <person name="Takami H."/>
        </authorList>
    </citation>
    <scope>NUCLEOTIDE SEQUENCE</scope>
    <source>
        <strain evidence="3">Expedition CK06-06</strain>
    </source>
</reference>
<dbReference type="AlphaFoldDB" id="X1D6H9"/>
<comment type="caution">
    <text evidence="3">The sequence shown here is derived from an EMBL/GenBank/DDBJ whole genome shotgun (WGS) entry which is preliminary data.</text>
</comment>
<dbReference type="SUPFAM" id="SSF56235">
    <property type="entry name" value="N-terminal nucleophile aminohydrolases (Ntn hydrolases)"/>
    <property type="match status" value="1"/>
</dbReference>
<dbReference type="PANTHER" id="PTHR34218">
    <property type="entry name" value="PEPTIDASE S45 PENICILLIN AMIDASE"/>
    <property type="match status" value="1"/>
</dbReference>
<evidence type="ECO:0008006" key="4">
    <source>
        <dbReference type="Google" id="ProtNLM"/>
    </source>
</evidence>
<dbReference type="Pfam" id="PF01804">
    <property type="entry name" value="Penicil_amidase"/>
    <property type="match status" value="1"/>
</dbReference>
<dbReference type="InterPro" id="IPR002692">
    <property type="entry name" value="S45"/>
</dbReference>
<feature type="region of interest" description="Disordered" evidence="2">
    <location>
        <begin position="77"/>
        <end position="96"/>
    </location>
</feature>
<dbReference type="EMBL" id="BART01020441">
    <property type="protein sequence ID" value="GAH03895.1"/>
    <property type="molecule type" value="Genomic_DNA"/>
</dbReference>
<accession>X1D6H9</accession>
<dbReference type="GO" id="GO:0016811">
    <property type="term" value="F:hydrolase activity, acting on carbon-nitrogen (but not peptide) bonds, in linear amides"/>
    <property type="evidence" value="ECO:0007669"/>
    <property type="project" value="InterPro"/>
</dbReference>
<sequence length="96" mass="11005">LIIILTGGALLLVNLTRMLPQHDGIIYTSGLHEPVEIIRDEFGVPHIYASNADDLFFAQGYVHAQDRWWQMETQRHTGQGRLSSQRMISDCRQQQT</sequence>
<protein>
    <recommendedName>
        <fullName evidence="4">Penicillin amidase</fullName>
    </recommendedName>
</protein>
<dbReference type="Gene3D" id="1.10.439.10">
    <property type="entry name" value="Penicillin Amidohydrolase, domain 1"/>
    <property type="match status" value="1"/>
</dbReference>
<comment type="similarity">
    <text evidence="1">Belongs to the peptidase S45 family.</text>
</comment>
<proteinExistence type="inferred from homology"/>
<evidence type="ECO:0000256" key="1">
    <source>
        <dbReference type="ARBA" id="ARBA00006586"/>
    </source>
</evidence>
<dbReference type="PANTHER" id="PTHR34218:SF4">
    <property type="entry name" value="ACYL-HOMOSERINE LACTONE ACYLASE QUIP"/>
    <property type="match status" value="1"/>
</dbReference>